<dbReference type="Proteomes" id="UP000075886">
    <property type="component" value="Unassembled WGS sequence"/>
</dbReference>
<accession>A0A182QFR0</accession>
<keyword evidence="2" id="KW-1185">Reference proteome</keyword>
<dbReference type="VEuPathDB" id="VectorBase:AFAF009271"/>
<evidence type="ECO:0000313" key="2">
    <source>
        <dbReference type="Proteomes" id="UP000075886"/>
    </source>
</evidence>
<dbReference type="EnsemblMetazoa" id="AFAF009271-RA">
    <property type="protein sequence ID" value="AFAF009271-PA"/>
    <property type="gene ID" value="AFAF009271"/>
</dbReference>
<proteinExistence type="predicted"/>
<dbReference type="EMBL" id="AXCN02000824">
    <property type="status" value="NOT_ANNOTATED_CDS"/>
    <property type="molecule type" value="Genomic_DNA"/>
</dbReference>
<sequence>MGFLIQREKGKIHPSAGGEINFIRQFVDVHIKTILHVVQNLCISLVRDECDGEALGTETTGTGHSMQVGIGILRHVVVEHDVHSFDIHTTPEQIRRNQDTLLEVLKLLVPGQTLLLHHATVDTNGREILLRQQLCQGHAALNRLHEYNHLELNQP</sequence>
<reference evidence="2" key="1">
    <citation type="submission" date="2014-01" db="EMBL/GenBank/DDBJ databases">
        <title>The Genome Sequence of Anopheles farauti FAR1 (V2).</title>
        <authorList>
            <consortium name="The Broad Institute Genomics Platform"/>
            <person name="Neafsey D.E."/>
            <person name="Besansky N."/>
            <person name="Howell P."/>
            <person name="Walton C."/>
            <person name="Young S.K."/>
            <person name="Zeng Q."/>
            <person name="Gargeya S."/>
            <person name="Fitzgerald M."/>
            <person name="Haas B."/>
            <person name="Abouelleil A."/>
            <person name="Allen A.W."/>
            <person name="Alvarado L."/>
            <person name="Arachchi H.M."/>
            <person name="Berlin A.M."/>
            <person name="Chapman S.B."/>
            <person name="Gainer-Dewar J."/>
            <person name="Goldberg J."/>
            <person name="Griggs A."/>
            <person name="Gujja S."/>
            <person name="Hansen M."/>
            <person name="Howarth C."/>
            <person name="Imamovic A."/>
            <person name="Ireland A."/>
            <person name="Larimer J."/>
            <person name="McCowan C."/>
            <person name="Murphy C."/>
            <person name="Pearson M."/>
            <person name="Poon T.W."/>
            <person name="Priest M."/>
            <person name="Roberts A."/>
            <person name="Saif S."/>
            <person name="Shea T."/>
            <person name="Sisk P."/>
            <person name="Sykes S."/>
            <person name="Wortman J."/>
            <person name="Nusbaum C."/>
            <person name="Birren B."/>
        </authorList>
    </citation>
    <scope>NUCLEOTIDE SEQUENCE [LARGE SCALE GENOMIC DNA]</scope>
    <source>
        <strain evidence="2">FAR1</strain>
    </source>
</reference>
<protein>
    <submittedName>
        <fullName evidence="1">Uncharacterized protein</fullName>
    </submittedName>
</protein>
<evidence type="ECO:0000313" key="1">
    <source>
        <dbReference type="EnsemblMetazoa" id="AFAF009271-PA"/>
    </source>
</evidence>
<dbReference type="AlphaFoldDB" id="A0A182QFR0"/>
<organism evidence="1 2">
    <name type="scientific">Anopheles farauti</name>
    <dbReference type="NCBI Taxonomy" id="69004"/>
    <lineage>
        <taxon>Eukaryota</taxon>
        <taxon>Metazoa</taxon>
        <taxon>Ecdysozoa</taxon>
        <taxon>Arthropoda</taxon>
        <taxon>Hexapoda</taxon>
        <taxon>Insecta</taxon>
        <taxon>Pterygota</taxon>
        <taxon>Neoptera</taxon>
        <taxon>Endopterygota</taxon>
        <taxon>Diptera</taxon>
        <taxon>Nematocera</taxon>
        <taxon>Culicoidea</taxon>
        <taxon>Culicidae</taxon>
        <taxon>Anophelinae</taxon>
        <taxon>Anopheles</taxon>
    </lineage>
</organism>
<reference evidence="1" key="2">
    <citation type="submission" date="2020-05" db="UniProtKB">
        <authorList>
            <consortium name="EnsemblMetazoa"/>
        </authorList>
    </citation>
    <scope>IDENTIFICATION</scope>
    <source>
        <strain evidence="1">FAR1</strain>
    </source>
</reference>
<dbReference type="AntiFam" id="ANF00149">
    <property type="entry name" value="Shadow ORF (opposite cshA)"/>
</dbReference>
<name>A0A182QFR0_9DIPT</name>